<dbReference type="RefSeq" id="WP_014974264.1">
    <property type="nucleotide sequence ID" value="NZ_CP042374.1"/>
</dbReference>
<protein>
    <submittedName>
        <fullName evidence="1">SAM-dependent methyltransferase</fullName>
    </submittedName>
</protein>
<dbReference type="Gene3D" id="3.40.50.150">
    <property type="entry name" value="Vaccinia Virus protein VP39"/>
    <property type="match status" value="1"/>
</dbReference>
<keyword evidence="1" id="KW-0489">Methyltransferase</keyword>
<proteinExistence type="predicted"/>
<dbReference type="GeneID" id="61186306"/>
<dbReference type="Pfam" id="PF04816">
    <property type="entry name" value="TrmK"/>
    <property type="match status" value="1"/>
</dbReference>
<dbReference type="InterPro" id="IPR029063">
    <property type="entry name" value="SAM-dependent_MTases_sf"/>
</dbReference>
<reference evidence="1 2" key="1">
    <citation type="submission" date="2019-06" db="EMBL/GenBank/DDBJ databases">
        <title>Genome analyses of bacteria isolated from kimchi.</title>
        <authorList>
            <person name="Lee S."/>
            <person name="Ahn S."/>
            <person name="Roh S."/>
        </authorList>
    </citation>
    <scope>NUCLEOTIDE SEQUENCE [LARGE SCALE GENOMIC DNA]</scope>
    <source>
        <strain evidence="1 2">CBA3620</strain>
    </source>
</reference>
<dbReference type="GO" id="GO:0160105">
    <property type="term" value="F:tRNA (adenine(22)-N1)-methyltransferase activity"/>
    <property type="evidence" value="ECO:0007669"/>
    <property type="project" value="InterPro"/>
</dbReference>
<dbReference type="Proteomes" id="UP000321332">
    <property type="component" value="Chromosome"/>
</dbReference>
<organism evidence="1 2">
    <name type="scientific">Leuconostoc carnosum</name>
    <dbReference type="NCBI Taxonomy" id="1252"/>
    <lineage>
        <taxon>Bacteria</taxon>
        <taxon>Bacillati</taxon>
        <taxon>Bacillota</taxon>
        <taxon>Bacilli</taxon>
        <taxon>Lactobacillales</taxon>
        <taxon>Lactobacillaceae</taxon>
        <taxon>Leuconostoc</taxon>
    </lineage>
</organism>
<dbReference type="SUPFAM" id="SSF53335">
    <property type="entry name" value="S-adenosyl-L-methionine-dependent methyltransferases"/>
    <property type="match status" value="1"/>
</dbReference>
<evidence type="ECO:0000313" key="2">
    <source>
        <dbReference type="Proteomes" id="UP000321332"/>
    </source>
</evidence>
<dbReference type="OMA" id="GTDHGYI"/>
<evidence type="ECO:0000313" key="1">
    <source>
        <dbReference type="EMBL" id="QEA32820.1"/>
    </source>
</evidence>
<dbReference type="InterPro" id="IPR006901">
    <property type="entry name" value="TrmK"/>
</dbReference>
<name>A0AAE6IIR3_LEUCA</name>
<dbReference type="PIRSF" id="PIRSF018637">
    <property type="entry name" value="TrmK"/>
    <property type="match status" value="1"/>
</dbReference>
<dbReference type="GO" id="GO:0032259">
    <property type="term" value="P:methylation"/>
    <property type="evidence" value="ECO:0007669"/>
    <property type="project" value="UniProtKB-KW"/>
</dbReference>
<dbReference type="Gene3D" id="1.10.287.1890">
    <property type="match status" value="1"/>
</dbReference>
<keyword evidence="1" id="KW-0808">Transferase</keyword>
<dbReference type="AlphaFoldDB" id="A0AAE6IIR3"/>
<sequence length="229" mass="25842">MNSIHLSPRLQAVADFVPSDARLADIGSDHAYLPAYLLMKHHITYAVAGEVAQGPFDNATHELKRRDLLGQAEARLADGLSAVYEDDHIDTVTIAGMGGILISDILTASFDRHQVFETLILQANTDEVVVRNWLNEHGYQIKAESVTQEDNHFYEVILATLGSQQLSHMDLNFGPYLRVEQSATFIAKWQKESDRIQVIFAQLEAANKMDTKAYRDWQVRYNEIQQVLS</sequence>
<dbReference type="PANTHER" id="PTHR38451:SF1">
    <property type="entry name" value="TRNA (ADENINE(22)-N(1))-METHYLTRANSFERASE"/>
    <property type="match status" value="1"/>
</dbReference>
<gene>
    <name evidence="1" type="ORF">FGL89_01040</name>
</gene>
<dbReference type="PANTHER" id="PTHR38451">
    <property type="entry name" value="TRNA (ADENINE(22)-N(1))-METHYLTRANSFERASE"/>
    <property type="match status" value="1"/>
</dbReference>
<dbReference type="EMBL" id="CP042374">
    <property type="protein sequence ID" value="QEA32820.1"/>
    <property type="molecule type" value="Genomic_DNA"/>
</dbReference>
<accession>A0AAE6IIR3</accession>